<evidence type="ECO:0000313" key="3">
    <source>
        <dbReference type="EMBL" id="CAF1595229.1"/>
    </source>
</evidence>
<keyword evidence="4" id="KW-1185">Reference proteome</keyword>
<accession>A0A816A9P3</accession>
<evidence type="ECO:0000256" key="1">
    <source>
        <dbReference type="SAM" id="MobiDB-lite"/>
    </source>
</evidence>
<organism evidence="3 4">
    <name type="scientific">Adineta steineri</name>
    <dbReference type="NCBI Taxonomy" id="433720"/>
    <lineage>
        <taxon>Eukaryota</taxon>
        <taxon>Metazoa</taxon>
        <taxon>Spiralia</taxon>
        <taxon>Gnathifera</taxon>
        <taxon>Rotifera</taxon>
        <taxon>Eurotatoria</taxon>
        <taxon>Bdelloidea</taxon>
        <taxon>Adinetida</taxon>
        <taxon>Adinetidae</taxon>
        <taxon>Adineta</taxon>
    </lineage>
</organism>
<evidence type="ECO:0000313" key="2">
    <source>
        <dbReference type="EMBL" id="CAF1346659.1"/>
    </source>
</evidence>
<feature type="compositionally biased region" description="Low complexity" evidence="1">
    <location>
        <begin position="50"/>
        <end position="61"/>
    </location>
</feature>
<protein>
    <submittedName>
        <fullName evidence="3">Uncharacterized protein</fullName>
    </submittedName>
</protein>
<reference evidence="3" key="1">
    <citation type="submission" date="2021-02" db="EMBL/GenBank/DDBJ databases">
        <authorList>
            <person name="Nowell W R."/>
        </authorList>
    </citation>
    <scope>NUCLEOTIDE SEQUENCE</scope>
</reference>
<comment type="caution">
    <text evidence="3">The sequence shown here is derived from an EMBL/GenBank/DDBJ whole genome shotgun (WGS) entry which is preliminary data.</text>
</comment>
<proteinExistence type="predicted"/>
<dbReference type="Proteomes" id="UP000663877">
    <property type="component" value="Unassembled WGS sequence"/>
</dbReference>
<dbReference type="EMBL" id="CAJNOI010000796">
    <property type="protein sequence ID" value="CAF1346659.1"/>
    <property type="molecule type" value="Genomic_DNA"/>
</dbReference>
<dbReference type="Proteomes" id="UP000663832">
    <property type="component" value="Unassembled WGS sequence"/>
</dbReference>
<feature type="region of interest" description="Disordered" evidence="1">
    <location>
        <begin position="1"/>
        <end position="28"/>
    </location>
</feature>
<name>A0A816A9P3_9BILA</name>
<dbReference type="OrthoDB" id="10400700at2759"/>
<dbReference type="AlphaFoldDB" id="A0A816A9P3"/>
<evidence type="ECO:0000313" key="4">
    <source>
        <dbReference type="Proteomes" id="UP000663832"/>
    </source>
</evidence>
<sequence>MGCGIFGINCGEPTMKPSTSTPTQKISPTTSMNVIQSTTEIDSAGGTGPSYTAQSSTPTSTTTFSTISYYSQSLTRYFSTSSSPSSTIASGIFGASQTTTAQPTTFNSSNISSCNISMFDNGSNRTSVIYLNGTLYFNTTKGNEIDPNKIMDALKSFNPPIVLVDICANKSSSESNFNPALSKIEPLSEVVGDTSFLANDNTIPTSLLNEANNVTLPTLIWTVSSF</sequence>
<feature type="compositionally biased region" description="Polar residues" evidence="1">
    <location>
        <begin position="16"/>
        <end position="28"/>
    </location>
</feature>
<gene>
    <name evidence="2" type="ORF">BJG266_LOCUS34720</name>
    <name evidence="3" type="ORF">QVE165_LOCUS51791</name>
</gene>
<dbReference type="EMBL" id="CAJNOM010001152">
    <property type="protein sequence ID" value="CAF1595229.1"/>
    <property type="molecule type" value="Genomic_DNA"/>
</dbReference>
<feature type="region of interest" description="Disordered" evidence="1">
    <location>
        <begin position="40"/>
        <end position="61"/>
    </location>
</feature>